<dbReference type="InterPro" id="IPR012340">
    <property type="entry name" value="NA-bd_OB-fold"/>
</dbReference>
<evidence type="ECO:0000259" key="2">
    <source>
        <dbReference type="PROSITE" id="PS50126"/>
    </source>
</evidence>
<reference evidence="3" key="1">
    <citation type="submission" date="2021-02" db="EMBL/GenBank/DDBJ databases">
        <title>Infant gut strain persistence is associated with maternal origin, phylogeny, and functional potential including surface adhesion and iron acquisition.</title>
        <authorList>
            <person name="Lou Y.C."/>
        </authorList>
    </citation>
    <scope>NUCLEOTIDE SEQUENCE</scope>
    <source>
        <strain evidence="3">L3_106_000M1_dasL3_106_000M1_concoct_15</strain>
    </source>
</reference>
<comment type="caution">
    <text evidence="3">The sequence shown here is derived from an EMBL/GenBank/DDBJ whole genome shotgun (WGS) entry which is preliminary data.</text>
</comment>
<name>A0A943ECQ2_9FIRM</name>
<dbReference type="GO" id="GO:0006412">
    <property type="term" value="P:translation"/>
    <property type="evidence" value="ECO:0007669"/>
    <property type="project" value="TreeGrafter"/>
</dbReference>
<dbReference type="GO" id="GO:0003729">
    <property type="term" value="F:mRNA binding"/>
    <property type="evidence" value="ECO:0007669"/>
    <property type="project" value="TreeGrafter"/>
</dbReference>
<dbReference type="SMART" id="SM00316">
    <property type="entry name" value="S1"/>
    <property type="match status" value="1"/>
</dbReference>
<dbReference type="PANTHER" id="PTHR10724">
    <property type="entry name" value="30S RIBOSOMAL PROTEIN S1"/>
    <property type="match status" value="1"/>
</dbReference>
<evidence type="ECO:0000313" key="3">
    <source>
        <dbReference type="EMBL" id="MBS5518988.1"/>
    </source>
</evidence>
<dbReference type="EMBL" id="JAGZCZ010000001">
    <property type="protein sequence ID" value="MBS5518988.1"/>
    <property type="molecule type" value="Genomic_DNA"/>
</dbReference>
<proteinExistence type="predicted"/>
<evidence type="ECO:0000256" key="1">
    <source>
        <dbReference type="SAM" id="MobiDB-lite"/>
    </source>
</evidence>
<dbReference type="Gene3D" id="2.40.50.140">
    <property type="entry name" value="Nucleic acid-binding proteins"/>
    <property type="match status" value="1"/>
</dbReference>
<dbReference type="InterPro" id="IPR003029">
    <property type="entry name" value="S1_domain"/>
</dbReference>
<sequence length="174" mass="19294">MALEKGAVVDGIVTGITNFGAFVELPENKVGLIHISEVSNVFVKDVHDFLTVKQKVTVKVVSIDEKGKIGLSLKALMPPLEQKNERAGDSRKFEGRKFEGRKPGEHHGDRKPGERRFGGERKFEGRPGGAARPQGPMSFEDKLSRFLKESDDRLLDLKRNTESKRGGRGARRGD</sequence>
<dbReference type="GO" id="GO:0003735">
    <property type="term" value="F:structural constituent of ribosome"/>
    <property type="evidence" value="ECO:0007669"/>
    <property type="project" value="TreeGrafter"/>
</dbReference>
<feature type="region of interest" description="Disordered" evidence="1">
    <location>
        <begin position="79"/>
        <end position="174"/>
    </location>
</feature>
<evidence type="ECO:0000313" key="4">
    <source>
        <dbReference type="Proteomes" id="UP000754226"/>
    </source>
</evidence>
<gene>
    <name evidence="3" type="ORF">KHX13_01385</name>
</gene>
<dbReference type="SUPFAM" id="SSF50249">
    <property type="entry name" value="Nucleic acid-binding proteins"/>
    <property type="match status" value="1"/>
</dbReference>
<feature type="domain" description="S1 motif" evidence="2">
    <location>
        <begin position="6"/>
        <end position="74"/>
    </location>
</feature>
<accession>A0A943ECQ2</accession>
<dbReference type="InterPro" id="IPR050437">
    <property type="entry name" value="Ribos_protein_bS1-like"/>
</dbReference>
<protein>
    <submittedName>
        <fullName evidence="3">S1 RNA-binding domain-containing protein</fullName>
    </submittedName>
</protein>
<dbReference type="Pfam" id="PF00575">
    <property type="entry name" value="S1"/>
    <property type="match status" value="1"/>
</dbReference>
<feature type="compositionally biased region" description="Basic and acidic residues" evidence="1">
    <location>
        <begin position="82"/>
        <end position="125"/>
    </location>
</feature>
<dbReference type="PROSITE" id="PS50126">
    <property type="entry name" value="S1"/>
    <property type="match status" value="1"/>
</dbReference>
<organism evidence="3 4">
    <name type="scientific">Acidaminococcus intestini</name>
    <dbReference type="NCBI Taxonomy" id="187327"/>
    <lineage>
        <taxon>Bacteria</taxon>
        <taxon>Bacillati</taxon>
        <taxon>Bacillota</taxon>
        <taxon>Negativicutes</taxon>
        <taxon>Acidaminococcales</taxon>
        <taxon>Acidaminococcaceae</taxon>
        <taxon>Acidaminococcus</taxon>
    </lineage>
</organism>
<dbReference type="Proteomes" id="UP000754226">
    <property type="component" value="Unassembled WGS sequence"/>
</dbReference>
<dbReference type="AlphaFoldDB" id="A0A943ECQ2"/>
<feature type="compositionally biased region" description="Basic and acidic residues" evidence="1">
    <location>
        <begin position="139"/>
        <end position="174"/>
    </location>
</feature>